<dbReference type="Proteomes" id="UP000439123">
    <property type="component" value="Unassembled WGS sequence"/>
</dbReference>
<protein>
    <submittedName>
        <fullName evidence="1">Uncharacterized protein</fullName>
    </submittedName>
</protein>
<sequence>MQIEQQHRNGCHCRPVEGLWQGPVWQTPEQRQRAEIDARHRQLVDGDVDRMAMTLAILRKPLLDSFHGTSLAHCVLAA</sequence>
<evidence type="ECO:0000313" key="2">
    <source>
        <dbReference type="Proteomes" id="UP000439123"/>
    </source>
</evidence>
<proteinExistence type="predicted"/>
<organism evidence="1 2">
    <name type="scientific">Aeromonas veronii</name>
    <dbReference type="NCBI Taxonomy" id="654"/>
    <lineage>
        <taxon>Bacteria</taxon>
        <taxon>Pseudomonadati</taxon>
        <taxon>Pseudomonadota</taxon>
        <taxon>Gammaproteobacteria</taxon>
        <taxon>Aeromonadales</taxon>
        <taxon>Aeromonadaceae</taxon>
        <taxon>Aeromonas</taxon>
    </lineage>
</organism>
<dbReference type="AlphaFoldDB" id="A0A653LAK7"/>
<evidence type="ECO:0000313" key="1">
    <source>
        <dbReference type="EMBL" id="VXA88361.1"/>
    </source>
</evidence>
<accession>A0A653LAK7</accession>
<dbReference type="EMBL" id="CABWLC010000020">
    <property type="protein sequence ID" value="VXA88361.1"/>
    <property type="molecule type" value="Genomic_DNA"/>
</dbReference>
<reference evidence="1 2" key="1">
    <citation type="submission" date="2019-10" db="EMBL/GenBank/DDBJ databases">
        <authorList>
            <person name="Karimi E."/>
        </authorList>
    </citation>
    <scope>NUCLEOTIDE SEQUENCE [LARGE SCALE GENOMIC DNA]</scope>
    <source>
        <strain evidence="1">Aeromonas sp. 8C</strain>
    </source>
</reference>
<gene>
    <name evidence="1" type="ORF">AERO8C_70052</name>
</gene>
<name>A0A653LAK7_AERVE</name>